<accession>A0A5N4A4C1</accession>
<feature type="compositionally biased region" description="Basic and acidic residues" evidence="5">
    <location>
        <begin position="362"/>
        <end position="377"/>
    </location>
</feature>
<keyword evidence="2" id="KW-0963">Cytoplasm</keyword>
<feature type="region of interest" description="Disordered" evidence="5">
    <location>
        <begin position="1009"/>
        <end position="1040"/>
    </location>
</feature>
<proteinExistence type="inferred from homology"/>
<evidence type="ECO:0000256" key="4">
    <source>
        <dbReference type="ARBA" id="ARBA00038161"/>
    </source>
</evidence>
<dbReference type="GO" id="GO:0005634">
    <property type="term" value="C:nucleus"/>
    <property type="evidence" value="ECO:0007669"/>
    <property type="project" value="TreeGrafter"/>
</dbReference>
<evidence type="ECO:0000313" key="7">
    <source>
        <dbReference type="Proteomes" id="UP000327044"/>
    </source>
</evidence>
<dbReference type="Proteomes" id="UP000327044">
    <property type="component" value="Unassembled WGS sequence"/>
</dbReference>
<dbReference type="InParanoid" id="A0A5N4A4C1"/>
<name>A0A5N4A4C1_PHOPY</name>
<evidence type="ECO:0000256" key="1">
    <source>
        <dbReference type="ARBA" id="ARBA00004496"/>
    </source>
</evidence>
<feature type="compositionally biased region" description="Polar residues" evidence="5">
    <location>
        <begin position="330"/>
        <end position="341"/>
    </location>
</feature>
<feature type="compositionally biased region" description="Low complexity" evidence="5">
    <location>
        <begin position="440"/>
        <end position="465"/>
    </location>
</feature>
<gene>
    <name evidence="6" type="ORF">PPYR_14116</name>
</gene>
<reference evidence="6 7" key="1">
    <citation type="journal article" date="2018" name="Elife">
        <title>Firefly genomes illuminate parallel origins of bioluminescence in beetles.</title>
        <authorList>
            <person name="Fallon T.R."/>
            <person name="Lower S.E."/>
            <person name="Chang C.H."/>
            <person name="Bessho-Uehara M."/>
            <person name="Martin G.J."/>
            <person name="Bewick A.J."/>
            <person name="Behringer M."/>
            <person name="Debat H.J."/>
            <person name="Wong I."/>
            <person name="Day J.C."/>
            <person name="Suvorov A."/>
            <person name="Silva C.J."/>
            <person name="Stanger-Hall K.F."/>
            <person name="Hall D.W."/>
            <person name="Schmitz R.J."/>
            <person name="Nelson D.R."/>
            <person name="Lewis S.M."/>
            <person name="Shigenobu S."/>
            <person name="Bybee S.M."/>
            <person name="Larracuente A.M."/>
            <person name="Oba Y."/>
            <person name="Weng J.K."/>
        </authorList>
    </citation>
    <scope>NUCLEOTIDE SEQUENCE [LARGE SCALE GENOMIC DNA]</scope>
    <source>
        <strain evidence="6">1611_PpyrPB1</strain>
        <tissue evidence="6">Whole body</tissue>
    </source>
</reference>
<comment type="similarity">
    <text evidence="4">Belongs to the synaptopodin family.</text>
</comment>
<protein>
    <submittedName>
        <fullName evidence="6">Uncharacterized protein</fullName>
    </submittedName>
</protein>
<dbReference type="GO" id="GO:0003779">
    <property type="term" value="F:actin binding"/>
    <property type="evidence" value="ECO:0007669"/>
    <property type="project" value="TreeGrafter"/>
</dbReference>
<feature type="compositionally biased region" description="Polar residues" evidence="5">
    <location>
        <begin position="391"/>
        <end position="409"/>
    </location>
</feature>
<dbReference type="InterPro" id="IPR051976">
    <property type="entry name" value="Synaptopodin_domain"/>
</dbReference>
<feature type="compositionally biased region" description="Basic and acidic residues" evidence="5">
    <location>
        <begin position="254"/>
        <end position="270"/>
    </location>
</feature>
<sequence>MPVSFRNEIQELQFRKLTEKMELVPVEDKMNQVAAMAPSVIGNVVESEINTDEESTSTEVCTYITKALWRILNPDILQISKDTDTSKYEEQREDYEAQGSAKIVGTSGTTSSAASAKSSDAKSREEYSEGNRKEEEPEVAPASKPPPEAVEDKPKETSPAPTSTPTTPQPSQVKPFEPIKPFEPLQPLEPPKSFEIAKQLESEAKALEKSTASVTSQNGEEDVQKEEKTTPTKEVAESQSKAVPETAPTGNEAKQAESKGEEKVVPKEPSTDQPDASTPSQPKPKERESEPVDQPAQPQEIIKDQAVAPTQQTPSDHPVEPPDPPKVHSADTQPQSTTSQPAHPPDQAVDAPPSAPTQPDSPNDHPVHQPDPPKVHSAEAQPQSAPPVQYSGPQTQTVHTVPSAPAQQTSKDHPVRQPDPPKVHSAEAQPQSTPPVHSGPQTQTVHTVPSTPTQQTSPQNQIPQTKYQPITPPQQHYIPVAPQAQISATTQTQRPSNYPPSAFRNVPMSLLAEPPQPKVPLQPFNAEPTFQHAESKIYQPILRKSPIFVPVQEHSTSHKSEIKEEKIKDALKEIISEIDTYAAKDRELRSADGSRRMNESEKVYNFEKSSTTYGTQYGQKPKDSWVARLPSCLPTTLPPRPCTLPRDFRSPQPFYTQRCTDELRESYSTYASSDYAATLDENVASPINLEKIFTPAHDAPQIAPQKKMFASSDFYAKGLHPTMEEQVELARRISSSLSDATNQTSKGQSMYVNRKKRSVKWVHEGEGQANGAENGFGVEGHDENKPLLQLVMNPRGKLQDIYSLRKQGYSIDATLSPEFCQEIVRDLNSPRGKGAELFAKRRKKSEKWVVGETEGTRGSYEPPPTPKPILIPVLPPNHLPTPSYLPETAQRAQHNQKLDQIQEQFVRPRVKLIKSPWDAALETGSVEAAFEDLPPVWPKRGAFVRPTVDSYEQAMKSHTLESWDGTSRHTANPAYNSNSINRMVDHFQKGTSNIDVYKPVLPRAWNAQAPPVQQYKPPSSPLPQSRRAPTYKPEPPPAVFVPRETTTPTYEIYNINQSTPPPPPRKYGSFVNYNTAPRGWGQSAVYKPIIRHNSEGFFALFYFLKAPSAMLIFSKYLPYRNIQISKVIGILAQYSYDVLAFLSGDHNEECVTKLHKFPLKFCLLRQLNTKKERSHNTIFGLQSYHV</sequence>
<organism evidence="6 7">
    <name type="scientific">Photinus pyralis</name>
    <name type="common">Common eastern firefly</name>
    <name type="synonym">Lampyris pyralis</name>
    <dbReference type="NCBI Taxonomy" id="7054"/>
    <lineage>
        <taxon>Eukaryota</taxon>
        <taxon>Metazoa</taxon>
        <taxon>Ecdysozoa</taxon>
        <taxon>Arthropoda</taxon>
        <taxon>Hexapoda</taxon>
        <taxon>Insecta</taxon>
        <taxon>Pterygota</taxon>
        <taxon>Neoptera</taxon>
        <taxon>Endopterygota</taxon>
        <taxon>Coleoptera</taxon>
        <taxon>Polyphaga</taxon>
        <taxon>Elateriformia</taxon>
        <taxon>Elateroidea</taxon>
        <taxon>Lampyridae</taxon>
        <taxon>Lampyrinae</taxon>
        <taxon>Photinus</taxon>
    </lineage>
</organism>
<feature type="compositionally biased region" description="Basic and acidic residues" evidence="5">
    <location>
        <begin position="198"/>
        <end position="208"/>
    </location>
</feature>
<dbReference type="GO" id="GO:0030018">
    <property type="term" value="C:Z disc"/>
    <property type="evidence" value="ECO:0007669"/>
    <property type="project" value="TreeGrafter"/>
</dbReference>
<feature type="compositionally biased region" description="Low complexity" evidence="5">
    <location>
        <begin position="157"/>
        <end position="172"/>
    </location>
</feature>
<feature type="compositionally biased region" description="Basic and acidic residues" evidence="5">
    <location>
        <begin position="410"/>
        <end position="425"/>
    </location>
</feature>
<dbReference type="GO" id="GO:0015629">
    <property type="term" value="C:actin cytoskeleton"/>
    <property type="evidence" value="ECO:0007669"/>
    <property type="project" value="TreeGrafter"/>
</dbReference>
<feature type="compositionally biased region" description="Polar residues" evidence="5">
    <location>
        <begin position="271"/>
        <end position="280"/>
    </location>
</feature>
<feature type="compositionally biased region" description="Basic and acidic residues" evidence="5">
    <location>
        <begin position="225"/>
        <end position="236"/>
    </location>
</feature>
<evidence type="ECO:0000256" key="3">
    <source>
        <dbReference type="ARBA" id="ARBA00022553"/>
    </source>
</evidence>
<evidence type="ECO:0000256" key="2">
    <source>
        <dbReference type="ARBA" id="ARBA00022490"/>
    </source>
</evidence>
<comment type="subcellular location">
    <subcellularLocation>
        <location evidence="1">Cytoplasm</location>
    </subcellularLocation>
</comment>
<keyword evidence="7" id="KW-1185">Reference proteome</keyword>
<comment type="caution">
    <text evidence="6">The sequence shown here is derived from an EMBL/GenBank/DDBJ whole genome shotgun (WGS) entry which is preliminary data.</text>
</comment>
<feature type="compositionally biased region" description="Basic and acidic residues" evidence="5">
    <location>
        <begin position="317"/>
        <end position="329"/>
    </location>
</feature>
<keyword evidence="3" id="KW-0597">Phosphoprotein</keyword>
<dbReference type="PANTHER" id="PTHR24217:SF0">
    <property type="entry name" value="PDZ DOMAIN-CONTAINING PROTEIN"/>
    <property type="match status" value="1"/>
</dbReference>
<dbReference type="EMBL" id="VVIM01000010">
    <property type="protein sequence ID" value="KAB0792157.1"/>
    <property type="molecule type" value="Genomic_DNA"/>
</dbReference>
<feature type="compositionally biased region" description="Basic and acidic residues" evidence="5">
    <location>
        <begin position="119"/>
        <end position="135"/>
    </location>
</feature>
<dbReference type="GO" id="GO:0032233">
    <property type="term" value="P:positive regulation of actin filament bundle assembly"/>
    <property type="evidence" value="ECO:0007669"/>
    <property type="project" value="TreeGrafter"/>
</dbReference>
<dbReference type="AlphaFoldDB" id="A0A5N4A4C1"/>
<feature type="compositionally biased region" description="Low complexity" evidence="5">
    <location>
        <begin position="105"/>
        <end position="118"/>
    </location>
</feature>
<evidence type="ECO:0000313" key="6">
    <source>
        <dbReference type="EMBL" id="KAB0792157.1"/>
    </source>
</evidence>
<dbReference type="PANTHER" id="PTHR24217">
    <property type="entry name" value="PUTATIVE-RELATED"/>
    <property type="match status" value="1"/>
</dbReference>
<feature type="compositionally biased region" description="Polar residues" evidence="5">
    <location>
        <begin position="484"/>
        <end position="496"/>
    </location>
</feature>
<feature type="region of interest" description="Disordered" evidence="5">
    <location>
        <begin position="83"/>
        <end position="505"/>
    </location>
</feature>
<evidence type="ECO:0000256" key="5">
    <source>
        <dbReference type="SAM" id="MobiDB-lite"/>
    </source>
</evidence>